<evidence type="ECO:0000256" key="3">
    <source>
        <dbReference type="ARBA" id="ARBA00022946"/>
    </source>
</evidence>
<dbReference type="PANTHER" id="PTHR13068">
    <property type="entry name" value="CGI-12 PROTEIN-RELATED"/>
    <property type="match status" value="1"/>
</dbReference>
<proteinExistence type="inferred from homology"/>
<dbReference type="InterPro" id="IPR038538">
    <property type="entry name" value="MTERF_sf"/>
</dbReference>
<comment type="caution">
    <text evidence="4">The sequence shown here is derived from an EMBL/GenBank/DDBJ whole genome shotgun (WGS) entry which is preliminary data.</text>
</comment>
<protein>
    <submittedName>
        <fullName evidence="4">Uncharacterized protein</fullName>
    </submittedName>
</protein>
<gene>
    <name evidence="4" type="ORF">QYE76_036649</name>
</gene>
<dbReference type="Proteomes" id="UP001231189">
    <property type="component" value="Unassembled WGS sequence"/>
</dbReference>
<dbReference type="SMART" id="SM00733">
    <property type="entry name" value="Mterf"/>
    <property type="match status" value="4"/>
</dbReference>
<organism evidence="4 5">
    <name type="scientific">Lolium multiflorum</name>
    <name type="common">Italian ryegrass</name>
    <name type="synonym">Lolium perenne subsp. multiflorum</name>
    <dbReference type="NCBI Taxonomy" id="4521"/>
    <lineage>
        <taxon>Eukaryota</taxon>
        <taxon>Viridiplantae</taxon>
        <taxon>Streptophyta</taxon>
        <taxon>Embryophyta</taxon>
        <taxon>Tracheophyta</taxon>
        <taxon>Spermatophyta</taxon>
        <taxon>Magnoliopsida</taxon>
        <taxon>Liliopsida</taxon>
        <taxon>Poales</taxon>
        <taxon>Poaceae</taxon>
        <taxon>BOP clade</taxon>
        <taxon>Pooideae</taxon>
        <taxon>Poodae</taxon>
        <taxon>Poeae</taxon>
        <taxon>Poeae Chloroplast Group 2 (Poeae type)</taxon>
        <taxon>Loliodinae</taxon>
        <taxon>Loliinae</taxon>
        <taxon>Lolium</taxon>
    </lineage>
</organism>
<evidence type="ECO:0000256" key="1">
    <source>
        <dbReference type="ARBA" id="ARBA00007692"/>
    </source>
</evidence>
<evidence type="ECO:0000256" key="2">
    <source>
        <dbReference type="ARBA" id="ARBA00022472"/>
    </source>
</evidence>
<dbReference type="Gene3D" id="1.25.70.10">
    <property type="entry name" value="Transcription termination factor 3, mitochondrial"/>
    <property type="match status" value="1"/>
</dbReference>
<reference evidence="4" key="1">
    <citation type="submission" date="2023-07" db="EMBL/GenBank/DDBJ databases">
        <title>A chromosome-level genome assembly of Lolium multiflorum.</title>
        <authorList>
            <person name="Chen Y."/>
            <person name="Copetti D."/>
            <person name="Kolliker R."/>
            <person name="Studer B."/>
        </authorList>
    </citation>
    <scope>NUCLEOTIDE SEQUENCE</scope>
    <source>
        <strain evidence="4">02402/16</strain>
        <tissue evidence="4">Leaf</tissue>
    </source>
</reference>
<keyword evidence="2" id="KW-0804">Transcription</keyword>
<keyword evidence="2" id="KW-0806">Transcription termination</keyword>
<dbReference type="Pfam" id="PF02536">
    <property type="entry name" value="mTERF"/>
    <property type="match status" value="1"/>
</dbReference>
<sequence>MILLQKHILLLAFRPRAATSFRHRWLFSASTRFATTSAAVAASAPFAVQDYLVSSYHLTPAQAVKASKLLSHLKCPSKPDAVLAVLSDLGLAHADLAAAAVYDPLLLCCEVHKTLVPRLAELRDLGLSPSQIARLVVADPARVRRATIVSKLQYYVPLLGSFEAFLQALKQNRYLLSSDLENVVKPNVALLRECGVGAYHIAKLWGPAPWLVTTKPERLRAMVGRAEGLGVPRGSGMFRYALLAASFLGEEKLAAKVEFLKKTLRWSEAEAAIAVARHPAVLRNSQDKLLRVSEFLMSEVGLEPEYIAHRPAMLNHSVEARLRPRYYVVKFLKENGLLERDRSYCTAIQVSEKVFLEKYIRPHKNAAPRLAEDYAATLRGEVPARFRLQEPTTGSLTI</sequence>
<name>A0AAD8R263_LOLMU</name>
<dbReference type="GO" id="GO:0006353">
    <property type="term" value="P:DNA-templated transcription termination"/>
    <property type="evidence" value="ECO:0007669"/>
    <property type="project" value="UniProtKB-KW"/>
</dbReference>
<dbReference type="PANTHER" id="PTHR13068:SF84">
    <property type="entry name" value="OS06G0225100 PROTEIN"/>
    <property type="match status" value="1"/>
</dbReference>
<dbReference type="FunFam" id="1.25.70.10:FF:000001">
    <property type="entry name" value="Mitochondrial transcription termination factor-like"/>
    <property type="match status" value="1"/>
</dbReference>
<comment type="similarity">
    <text evidence="1">Belongs to the mTERF family.</text>
</comment>
<dbReference type="InterPro" id="IPR003690">
    <property type="entry name" value="MTERF"/>
</dbReference>
<dbReference type="GO" id="GO:0003676">
    <property type="term" value="F:nucleic acid binding"/>
    <property type="evidence" value="ECO:0007669"/>
    <property type="project" value="InterPro"/>
</dbReference>
<keyword evidence="2" id="KW-0805">Transcription regulation</keyword>
<dbReference type="EMBL" id="JAUUTY010000007">
    <property type="protein sequence ID" value="KAK1612976.1"/>
    <property type="molecule type" value="Genomic_DNA"/>
</dbReference>
<keyword evidence="3" id="KW-0809">Transit peptide</keyword>
<evidence type="ECO:0000313" key="4">
    <source>
        <dbReference type="EMBL" id="KAK1612976.1"/>
    </source>
</evidence>
<accession>A0AAD8R263</accession>
<evidence type="ECO:0000313" key="5">
    <source>
        <dbReference type="Proteomes" id="UP001231189"/>
    </source>
</evidence>
<keyword evidence="5" id="KW-1185">Reference proteome</keyword>
<dbReference type="AlphaFoldDB" id="A0AAD8R263"/>